<feature type="transmembrane region" description="Helical" evidence="1">
    <location>
        <begin position="87"/>
        <end position="112"/>
    </location>
</feature>
<proteinExistence type="predicted"/>
<accession>A0A433XCP0</accession>
<dbReference type="RefSeq" id="WP_127199279.1">
    <property type="nucleotide sequence ID" value="NZ_RZNX01000003.1"/>
</dbReference>
<keyword evidence="1" id="KW-1133">Transmembrane helix</keyword>
<dbReference type="Proteomes" id="UP000272464">
    <property type="component" value="Unassembled WGS sequence"/>
</dbReference>
<dbReference type="OrthoDB" id="195502at2"/>
<keyword evidence="1" id="KW-0472">Membrane</keyword>
<feature type="transmembrane region" description="Helical" evidence="1">
    <location>
        <begin position="9"/>
        <end position="34"/>
    </location>
</feature>
<dbReference type="EMBL" id="RZNX01000003">
    <property type="protein sequence ID" value="RUT31899.1"/>
    <property type="molecule type" value="Genomic_DNA"/>
</dbReference>
<sequence>MFQQRTKRVWVAMIAILALGVSVYLGVQYFGFGAASSGMIQDKVNNQHLKLSDLYFLVLYLHITAGIIAISIGWIQFIDSIRVKYRGLHRTLGAIYSGCVFFSGASGIFIAFKATGGWISTVAFVLLSLSWLYTLTKGLRAIVVEQNLHKHKSWMLRNYALTLAAVTLRIYLPICMLLSGFEDFNVYYRAIAWICWVPNLIFAEWIIRRIPARQSRSHSAS</sequence>
<organism evidence="2 3">
    <name type="scientific">Paenibacillus zeisoli</name>
    <dbReference type="NCBI Taxonomy" id="2496267"/>
    <lineage>
        <taxon>Bacteria</taxon>
        <taxon>Bacillati</taxon>
        <taxon>Bacillota</taxon>
        <taxon>Bacilli</taxon>
        <taxon>Bacillales</taxon>
        <taxon>Paenibacillaceae</taxon>
        <taxon>Paenibacillus</taxon>
    </lineage>
</organism>
<reference evidence="2 3" key="1">
    <citation type="submission" date="2018-12" db="EMBL/GenBank/DDBJ databases">
        <authorList>
            <person name="Sun L."/>
            <person name="Chen Z."/>
        </authorList>
    </citation>
    <scope>NUCLEOTIDE SEQUENCE [LARGE SCALE GENOMIC DNA]</scope>
    <source>
        <strain evidence="2 3">3-5-3</strain>
    </source>
</reference>
<keyword evidence="3" id="KW-1185">Reference proteome</keyword>
<feature type="transmembrane region" description="Helical" evidence="1">
    <location>
        <begin position="156"/>
        <end position="181"/>
    </location>
</feature>
<evidence type="ECO:0000256" key="1">
    <source>
        <dbReference type="SAM" id="Phobius"/>
    </source>
</evidence>
<dbReference type="AlphaFoldDB" id="A0A433XCP0"/>
<feature type="transmembrane region" description="Helical" evidence="1">
    <location>
        <begin position="187"/>
        <end position="207"/>
    </location>
</feature>
<keyword evidence="1" id="KW-0812">Transmembrane</keyword>
<dbReference type="Pfam" id="PF10067">
    <property type="entry name" value="DUF2306"/>
    <property type="match status" value="1"/>
</dbReference>
<evidence type="ECO:0000313" key="3">
    <source>
        <dbReference type="Proteomes" id="UP000272464"/>
    </source>
</evidence>
<feature type="transmembrane region" description="Helical" evidence="1">
    <location>
        <begin position="54"/>
        <end position="75"/>
    </location>
</feature>
<name>A0A433XCP0_9BACL</name>
<evidence type="ECO:0000313" key="2">
    <source>
        <dbReference type="EMBL" id="RUT31899.1"/>
    </source>
</evidence>
<comment type="caution">
    <text evidence="2">The sequence shown here is derived from an EMBL/GenBank/DDBJ whole genome shotgun (WGS) entry which is preliminary data.</text>
</comment>
<dbReference type="InterPro" id="IPR018750">
    <property type="entry name" value="DUF2306_membrane"/>
</dbReference>
<gene>
    <name evidence="2" type="ORF">EJP77_11010</name>
</gene>
<feature type="transmembrane region" description="Helical" evidence="1">
    <location>
        <begin position="118"/>
        <end position="135"/>
    </location>
</feature>
<protein>
    <submittedName>
        <fullName evidence="2">DUF2306 domain-containing protein</fullName>
    </submittedName>
</protein>